<comment type="caution">
    <text evidence="1">The sequence shown here is derived from an EMBL/GenBank/DDBJ whole genome shotgun (WGS) entry which is preliminary data.</text>
</comment>
<dbReference type="AlphaFoldDB" id="A0A9W8IY50"/>
<organism evidence="1 2">
    <name type="scientific">Candolleomyces eurysporus</name>
    <dbReference type="NCBI Taxonomy" id="2828524"/>
    <lineage>
        <taxon>Eukaryota</taxon>
        <taxon>Fungi</taxon>
        <taxon>Dikarya</taxon>
        <taxon>Basidiomycota</taxon>
        <taxon>Agaricomycotina</taxon>
        <taxon>Agaricomycetes</taxon>
        <taxon>Agaricomycetidae</taxon>
        <taxon>Agaricales</taxon>
        <taxon>Agaricineae</taxon>
        <taxon>Psathyrellaceae</taxon>
        <taxon>Candolleomyces</taxon>
    </lineage>
</organism>
<reference evidence="1" key="1">
    <citation type="submission" date="2022-06" db="EMBL/GenBank/DDBJ databases">
        <title>Genome Sequence of Candolleomyces eurysporus.</title>
        <authorList>
            <person name="Buettner E."/>
        </authorList>
    </citation>
    <scope>NUCLEOTIDE SEQUENCE</scope>
    <source>
        <strain evidence="1">VTCC 930004</strain>
    </source>
</reference>
<accession>A0A9W8IY50</accession>
<evidence type="ECO:0000313" key="2">
    <source>
        <dbReference type="Proteomes" id="UP001140091"/>
    </source>
</evidence>
<dbReference type="Proteomes" id="UP001140091">
    <property type="component" value="Unassembled WGS sequence"/>
</dbReference>
<gene>
    <name evidence="1" type="ORF">H1R20_g12192</name>
</gene>
<keyword evidence="2" id="KW-1185">Reference proteome</keyword>
<evidence type="ECO:0000313" key="1">
    <source>
        <dbReference type="EMBL" id="KAJ2924912.1"/>
    </source>
</evidence>
<dbReference type="EMBL" id="JANBPK010001200">
    <property type="protein sequence ID" value="KAJ2924912.1"/>
    <property type="molecule type" value="Genomic_DNA"/>
</dbReference>
<sequence>MLRITNLANLNSNITIHTNSSTLIETLTTQLQELEDENWRPLKNRNPIRALLANL</sequence>
<proteinExistence type="predicted"/>
<name>A0A9W8IY50_9AGAR</name>
<protein>
    <submittedName>
        <fullName evidence="1">Uncharacterized protein</fullName>
    </submittedName>
</protein>
<feature type="non-terminal residue" evidence="1">
    <location>
        <position position="55"/>
    </location>
</feature>